<dbReference type="RefSeq" id="WP_344598829.1">
    <property type="nucleotide sequence ID" value="NZ_BAAARW010000052.1"/>
</dbReference>
<organism evidence="1 2">
    <name type="scientific">Actinomadura vinacea</name>
    <dbReference type="NCBI Taxonomy" id="115336"/>
    <lineage>
        <taxon>Bacteria</taxon>
        <taxon>Bacillati</taxon>
        <taxon>Actinomycetota</taxon>
        <taxon>Actinomycetes</taxon>
        <taxon>Streptosporangiales</taxon>
        <taxon>Thermomonosporaceae</taxon>
        <taxon>Actinomadura</taxon>
    </lineage>
</organism>
<dbReference type="InterPro" id="IPR000415">
    <property type="entry name" value="Nitroreductase-like"/>
</dbReference>
<reference evidence="1 2" key="1">
    <citation type="journal article" date="2019" name="Int. J. Syst. Evol. Microbiol.">
        <title>The Global Catalogue of Microorganisms (GCM) 10K type strain sequencing project: providing services to taxonomists for standard genome sequencing and annotation.</title>
        <authorList>
            <consortium name="The Broad Institute Genomics Platform"/>
            <consortium name="The Broad Institute Genome Sequencing Center for Infectious Disease"/>
            <person name="Wu L."/>
            <person name="Ma J."/>
        </authorList>
    </citation>
    <scope>NUCLEOTIDE SEQUENCE [LARGE SCALE GENOMIC DNA]</scope>
    <source>
        <strain evidence="1 2">JCM 3325</strain>
    </source>
</reference>
<protein>
    <submittedName>
        <fullName evidence="1">Nitroreductase family protein</fullName>
    </submittedName>
</protein>
<keyword evidence="2" id="KW-1185">Reference proteome</keyword>
<comment type="caution">
    <text evidence="1">The sequence shown here is derived from an EMBL/GenBank/DDBJ whole genome shotgun (WGS) entry which is preliminary data.</text>
</comment>
<dbReference type="EMBL" id="BAAARW010000052">
    <property type="protein sequence ID" value="GAA2460225.1"/>
    <property type="molecule type" value="Genomic_DNA"/>
</dbReference>
<evidence type="ECO:0000313" key="2">
    <source>
        <dbReference type="Proteomes" id="UP001501231"/>
    </source>
</evidence>
<accession>A0ABN3KKT3</accession>
<dbReference type="SUPFAM" id="SSF55469">
    <property type="entry name" value="FMN-dependent nitroreductase-like"/>
    <property type="match status" value="1"/>
</dbReference>
<proteinExistence type="predicted"/>
<gene>
    <name evidence="1" type="ORF">GCM10010191_95820</name>
</gene>
<sequence>MKPDALRELEPDFWRAPSAHNTQPWLLRYLDDAVEIGWDPARTLPVGDPSGRDLRLALGAFTETCLIVCADAGLRVDFRQAHSEADRRAGYLAGAEGLYTTPFTTQDVRDRRTGRGAYEPGHLDEAVLGRLENLAADEKAEVRRVPSRDLIELAFEGDHHQFSTPRIARELREWLRLDPADPRYEQDGLTDRALGLSGLETRALRAALSPRGYPVLRRLGVPKLLASASRKTLDYDGDVVVLVGRPGCTDGEQVALGRVLMRQWLTLSTLGYTTHPVSQIIDAEITKQRLARMLDIDDPSRLLNITRVGRPKATPPRSARLR</sequence>
<name>A0ABN3KKT3_9ACTN</name>
<dbReference type="Gene3D" id="3.40.109.10">
    <property type="entry name" value="NADH Oxidase"/>
    <property type="match status" value="1"/>
</dbReference>
<dbReference type="Proteomes" id="UP001501231">
    <property type="component" value="Unassembled WGS sequence"/>
</dbReference>
<evidence type="ECO:0000313" key="1">
    <source>
        <dbReference type="EMBL" id="GAA2460225.1"/>
    </source>
</evidence>